<dbReference type="AlphaFoldDB" id="A0A409Y5E8"/>
<dbReference type="PANTHER" id="PTHR47634">
    <property type="entry name" value="PROTEIN KINASE DOMAIN-CONTAINING PROTEIN-RELATED"/>
    <property type="match status" value="1"/>
</dbReference>
<dbReference type="Proteomes" id="UP000284706">
    <property type="component" value="Unassembled WGS sequence"/>
</dbReference>
<dbReference type="GO" id="GO:0005524">
    <property type="term" value="F:ATP binding"/>
    <property type="evidence" value="ECO:0007669"/>
    <property type="project" value="UniProtKB-UniRule"/>
</dbReference>
<comment type="caution">
    <text evidence="12">The sequence shown here is derived from an EMBL/GenBank/DDBJ whole genome shotgun (WGS) entry which is preliminary data.</text>
</comment>
<dbReference type="PROSITE" id="PS00107">
    <property type="entry name" value="PROTEIN_KINASE_ATP"/>
    <property type="match status" value="1"/>
</dbReference>
<evidence type="ECO:0000259" key="11">
    <source>
        <dbReference type="PROSITE" id="PS50011"/>
    </source>
</evidence>
<dbReference type="FunFam" id="1.10.510.10:FF:000409">
    <property type="entry name" value="CMGC/SRPK protein kinase"/>
    <property type="match status" value="1"/>
</dbReference>
<evidence type="ECO:0000256" key="5">
    <source>
        <dbReference type="ARBA" id="ARBA00022777"/>
    </source>
</evidence>
<evidence type="ECO:0000256" key="9">
    <source>
        <dbReference type="PROSITE-ProRule" id="PRU10141"/>
    </source>
</evidence>
<evidence type="ECO:0000313" key="12">
    <source>
        <dbReference type="EMBL" id="PPQ98235.1"/>
    </source>
</evidence>
<sequence>MTEDEEDWEDYVKGGYHPVKIGDTFSDGRYVVVRKLGWGHFSTVWLAKDTKMNRHVALKVVKSAPRYTETALDEIKLLQRLITSSTPPIAPTPSNPNPPPSPAHTHPGRSHVISFLDHFRHKGPNGIHVCMVFEVLGENLLGLIKRHQNKGVPMPLVKQIAKQILLGLDYMHRCCGVIHTDLKPENVLICIDDVESIIQAELAASSATASTPPTRLVGVPPSKGRGGNQTPRSESIFITGSQPLPSPSSSFGSSPMLDKWAFGMSKIEGDDGKSGKASTSVEKDALMMKRPVPPSQATDLAQEVSQVSLDTRGSYIGRGPAQAAPGPSLLSQTNPNASRPVPVPSKSADPLHQELPPGSVMSIDRDSDEGSSSMYEAMAEKITVKIADLGNATWVEHHFTDDIQTRQYRCPEVILGAKWGPSSDLWSVACILFELITGGDYLFDPASGTRYSKDDDHIAQIIELLGEFPKSIAFSGKYSHEFFNRKVNSAGELRHINKLRYWPLEAVLHDKYLFPKAEAEALANFLSPMLRLHPDRRAKASEMVHHNWLDGIVVQGEIDVIRRMEREEEARRKAAEEAKRREQEEGSKSRSRERERADLDQSERDAMKPVDESVITGEDGEVEDEAADAHAQHQQQQSQSRPPRQPPTLSAPPPPANHGHASSQPSGIARQLTANAVPSPSASKGEEKRRASGGKGSTSAGSKKRT</sequence>
<feature type="domain" description="Protein kinase" evidence="11">
    <location>
        <begin position="30"/>
        <end position="549"/>
    </location>
</feature>
<feature type="region of interest" description="Disordered" evidence="10">
    <location>
        <begin position="312"/>
        <end position="370"/>
    </location>
</feature>
<feature type="compositionally biased region" description="Basic and acidic residues" evidence="10">
    <location>
        <begin position="574"/>
        <end position="611"/>
    </location>
</feature>
<feature type="compositionally biased region" description="Low complexity" evidence="10">
    <location>
        <begin position="241"/>
        <end position="252"/>
    </location>
</feature>
<dbReference type="EMBL" id="NHYE01001136">
    <property type="protein sequence ID" value="PPQ98235.1"/>
    <property type="molecule type" value="Genomic_DNA"/>
</dbReference>
<feature type="binding site" evidence="9">
    <location>
        <position position="59"/>
    </location>
    <ligand>
        <name>ATP</name>
        <dbReference type="ChEBI" id="CHEBI:30616"/>
    </ligand>
</feature>
<evidence type="ECO:0000256" key="8">
    <source>
        <dbReference type="ARBA" id="ARBA00048679"/>
    </source>
</evidence>
<dbReference type="InterPro" id="IPR011009">
    <property type="entry name" value="Kinase-like_dom_sf"/>
</dbReference>
<dbReference type="InterPro" id="IPR017441">
    <property type="entry name" value="Protein_kinase_ATP_BS"/>
</dbReference>
<evidence type="ECO:0000256" key="4">
    <source>
        <dbReference type="ARBA" id="ARBA00022741"/>
    </source>
</evidence>
<dbReference type="STRING" id="231916.A0A409Y5E8"/>
<evidence type="ECO:0000256" key="10">
    <source>
        <dbReference type="SAM" id="MobiDB-lite"/>
    </source>
</evidence>
<dbReference type="InterPro" id="IPR000719">
    <property type="entry name" value="Prot_kinase_dom"/>
</dbReference>
<dbReference type="InterPro" id="IPR008271">
    <property type="entry name" value="Ser/Thr_kinase_AS"/>
</dbReference>
<keyword evidence="4 9" id="KW-0547">Nucleotide-binding</keyword>
<dbReference type="Pfam" id="PF00069">
    <property type="entry name" value="Pkinase"/>
    <property type="match status" value="2"/>
</dbReference>
<dbReference type="GO" id="GO:0050684">
    <property type="term" value="P:regulation of mRNA processing"/>
    <property type="evidence" value="ECO:0007669"/>
    <property type="project" value="TreeGrafter"/>
</dbReference>
<reference evidence="12 13" key="1">
    <citation type="journal article" date="2018" name="Evol. Lett.">
        <title>Horizontal gene cluster transfer increased hallucinogenic mushroom diversity.</title>
        <authorList>
            <person name="Reynolds H.T."/>
            <person name="Vijayakumar V."/>
            <person name="Gluck-Thaler E."/>
            <person name="Korotkin H.B."/>
            <person name="Matheny P.B."/>
            <person name="Slot J.C."/>
        </authorList>
    </citation>
    <scope>NUCLEOTIDE SEQUENCE [LARGE SCALE GENOMIC DNA]</scope>
    <source>
        <strain evidence="12 13">SRW20</strain>
    </source>
</reference>
<feature type="compositionally biased region" description="Low complexity" evidence="10">
    <location>
        <begin position="632"/>
        <end position="642"/>
    </location>
</feature>
<name>A0A409Y5E8_9AGAR</name>
<feature type="compositionally biased region" description="Polar residues" evidence="10">
    <location>
        <begin position="660"/>
        <end position="682"/>
    </location>
</feature>
<dbReference type="Gene3D" id="1.10.510.10">
    <property type="entry name" value="Transferase(Phosphotransferase) domain 1"/>
    <property type="match status" value="1"/>
</dbReference>
<feature type="region of interest" description="Disordered" evidence="10">
    <location>
        <begin position="209"/>
        <end position="252"/>
    </location>
</feature>
<dbReference type="GO" id="GO:0000245">
    <property type="term" value="P:spliceosomal complex assembly"/>
    <property type="evidence" value="ECO:0007669"/>
    <property type="project" value="TreeGrafter"/>
</dbReference>
<evidence type="ECO:0000256" key="6">
    <source>
        <dbReference type="ARBA" id="ARBA00022840"/>
    </source>
</evidence>
<dbReference type="GO" id="GO:0005737">
    <property type="term" value="C:cytoplasm"/>
    <property type="evidence" value="ECO:0007669"/>
    <property type="project" value="TreeGrafter"/>
</dbReference>
<keyword evidence="3" id="KW-0808">Transferase</keyword>
<proteinExistence type="predicted"/>
<comment type="catalytic activity">
    <reaction evidence="8">
        <text>L-seryl-[protein] + ATP = O-phospho-L-seryl-[protein] + ADP + H(+)</text>
        <dbReference type="Rhea" id="RHEA:17989"/>
        <dbReference type="Rhea" id="RHEA-COMP:9863"/>
        <dbReference type="Rhea" id="RHEA-COMP:11604"/>
        <dbReference type="ChEBI" id="CHEBI:15378"/>
        <dbReference type="ChEBI" id="CHEBI:29999"/>
        <dbReference type="ChEBI" id="CHEBI:30616"/>
        <dbReference type="ChEBI" id="CHEBI:83421"/>
        <dbReference type="ChEBI" id="CHEBI:456216"/>
        <dbReference type="EC" id="2.7.11.1"/>
    </reaction>
</comment>
<dbReference type="FunCoup" id="A0A409Y5E8">
    <property type="interactions" value="275"/>
</dbReference>
<feature type="compositionally biased region" description="Polar residues" evidence="10">
    <location>
        <begin position="228"/>
        <end position="240"/>
    </location>
</feature>
<gene>
    <name evidence="12" type="ORF">CVT26_003406</name>
</gene>
<dbReference type="SMART" id="SM00220">
    <property type="entry name" value="S_TKc"/>
    <property type="match status" value="1"/>
</dbReference>
<organism evidence="12 13">
    <name type="scientific">Gymnopilus dilepis</name>
    <dbReference type="NCBI Taxonomy" id="231916"/>
    <lineage>
        <taxon>Eukaryota</taxon>
        <taxon>Fungi</taxon>
        <taxon>Dikarya</taxon>
        <taxon>Basidiomycota</taxon>
        <taxon>Agaricomycotina</taxon>
        <taxon>Agaricomycetes</taxon>
        <taxon>Agaricomycetidae</taxon>
        <taxon>Agaricales</taxon>
        <taxon>Agaricineae</taxon>
        <taxon>Hymenogastraceae</taxon>
        <taxon>Gymnopilus</taxon>
    </lineage>
</organism>
<dbReference type="InterPro" id="IPR051334">
    <property type="entry name" value="SRPK"/>
</dbReference>
<dbReference type="PROSITE" id="PS00108">
    <property type="entry name" value="PROTEIN_KINASE_ST"/>
    <property type="match status" value="1"/>
</dbReference>
<keyword evidence="6 9" id="KW-0067">ATP-binding</keyword>
<accession>A0A409Y5E8</accession>
<dbReference type="PANTHER" id="PTHR47634:SF9">
    <property type="entry name" value="PROTEIN KINASE DOMAIN-CONTAINING PROTEIN-RELATED"/>
    <property type="match status" value="1"/>
</dbReference>
<dbReference type="OrthoDB" id="2649at2759"/>
<evidence type="ECO:0000256" key="7">
    <source>
        <dbReference type="ARBA" id="ARBA00047899"/>
    </source>
</evidence>
<dbReference type="SUPFAM" id="SSF56112">
    <property type="entry name" value="Protein kinase-like (PK-like)"/>
    <property type="match status" value="1"/>
</dbReference>
<comment type="catalytic activity">
    <reaction evidence="7">
        <text>L-threonyl-[protein] + ATP = O-phospho-L-threonyl-[protein] + ADP + H(+)</text>
        <dbReference type="Rhea" id="RHEA:46608"/>
        <dbReference type="Rhea" id="RHEA-COMP:11060"/>
        <dbReference type="Rhea" id="RHEA-COMP:11605"/>
        <dbReference type="ChEBI" id="CHEBI:15378"/>
        <dbReference type="ChEBI" id="CHEBI:30013"/>
        <dbReference type="ChEBI" id="CHEBI:30616"/>
        <dbReference type="ChEBI" id="CHEBI:61977"/>
        <dbReference type="ChEBI" id="CHEBI:456216"/>
        <dbReference type="EC" id="2.7.11.1"/>
    </reaction>
</comment>
<feature type="compositionally biased region" description="Pro residues" evidence="10">
    <location>
        <begin position="643"/>
        <end position="656"/>
    </location>
</feature>
<evidence type="ECO:0000313" key="13">
    <source>
        <dbReference type="Proteomes" id="UP000284706"/>
    </source>
</evidence>
<dbReference type="PROSITE" id="PS50011">
    <property type="entry name" value="PROTEIN_KINASE_DOM"/>
    <property type="match status" value="1"/>
</dbReference>
<keyword evidence="13" id="KW-1185">Reference proteome</keyword>
<evidence type="ECO:0000256" key="3">
    <source>
        <dbReference type="ARBA" id="ARBA00022679"/>
    </source>
</evidence>
<dbReference type="CDD" id="cd14136">
    <property type="entry name" value="STKc_SRPK"/>
    <property type="match status" value="1"/>
</dbReference>
<dbReference type="FunFam" id="3.30.200.20:FF:000076">
    <property type="entry name" value="CMGC/SRPK protein kinase"/>
    <property type="match status" value="1"/>
</dbReference>
<dbReference type="Gene3D" id="3.30.200.20">
    <property type="entry name" value="Phosphorylase Kinase, domain 1"/>
    <property type="match status" value="1"/>
</dbReference>
<dbReference type="EC" id="2.7.11.1" evidence="1"/>
<protein>
    <recommendedName>
        <fullName evidence="1">non-specific serine/threonine protein kinase</fullName>
        <ecNumber evidence="1">2.7.11.1</ecNumber>
    </recommendedName>
</protein>
<feature type="region of interest" description="Disordered" evidence="10">
    <location>
        <begin position="574"/>
        <end position="706"/>
    </location>
</feature>
<dbReference type="GO" id="GO:0004674">
    <property type="term" value="F:protein serine/threonine kinase activity"/>
    <property type="evidence" value="ECO:0007669"/>
    <property type="project" value="UniProtKB-KW"/>
</dbReference>
<evidence type="ECO:0000256" key="1">
    <source>
        <dbReference type="ARBA" id="ARBA00012513"/>
    </source>
</evidence>
<feature type="compositionally biased region" description="Pro residues" evidence="10">
    <location>
        <begin position="88"/>
        <end position="102"/>
    </location>
</feature>
<evidence type="ECO:0000256" key="2">
    <source>
        <dbReference type="ARBA" id="ARBA00022527"/>
    </source>
</evidence>
<feature type="region of interest" description="Disordered" evidence="10">
    <location>
        <begin position="86"/>
        <end position="107"/>
    </location>
</feature>
<keyword evidence="2" id="KW-0723">Serine/threonine-protein kinase</keyword>
<feature type="compositionally biased region" description="Low complexity" evidence="10">
    <location>
        <begin position="697"/>
        <end position="706"/>
    </location>
</feature>
<dbReference type="GO" id="GO:0005634">
    <property type="term" value="C:nucleus"/>
    <property type="evidence" value="ECO:0007669"/>
    <property type="project" value="TreeGrafter"/>
</dbReference>
<keyword evidence="5" id="KW-0418">Kinase</keyword>
<dbReference type="InParanoid" id="A0A409Y5E8"/>